<dbReference type="PaxDb" id="2850-Phatr33842"/>
<name>B7FU09_PHATC</name>
<dbReference type="KEGG" id="pti:PHATRDRAFT_33842"/>
<reference evidence="3" key="2">
    <citation type="submission" date="2008-08" db="EMBL/GenBank/DDBJ databases">
        <authorList>
            <consortium name="Diatom Consortium"/>
            <person name="Grigoriev I."/>
            <person name="Grimwood J."/>
            <person name="Kuo A."/>
            <person name="Otillar R.P."/>
            <person name="Salamov A."/>
            <person name="Detter J.C."/>
            <person name="Lindquist E."/>
            <person name="Shapiro H."/>
            <person name="Lucas S."/>
            <person name="Glavina del Rio T."/>
            <person name="Pitluck S."/>
            <person name="Rokhsar D."/>
            <person name="Bowler C."/>
        </authorList>
    </citation>
    <scope>GENOME REANNOTATION</scope>
    <source>
        <strain evidence="3">CCAP 1055/1</strain>
    </source>
</reference>
<protein>
    <submittedName>
        <fullName evidence="2">Uncharacterized protein</fullName>
    </submittedName>
</protein>
<dbReference type="RefSeq" id="XP_002178232.1">
    <property type="nucleotide sequence ID" value="XM_002178196.1"/>
</dbReference>
<dbReference type="AlphaFoldDB" id="B7FU09"/>
<evidence type="ECO:0000313" key="2">
    <source>
        <dbReference type="EMBL" id="EEC49897.1"/>
    </source>
</evidence>
<feature type="region of interest" description="Disordered" evidence="1">
    <location>
        <begin position="1"/>
        <end position="34"/>
    </location>
</feature>
<reference evidence="2 3" key="1">
    <citation type="journal article" date="2008" name="Nature">
        <title>The Phaeodactylum genome reveals the evolutionary history of diatom genomes.</title>
        <authorList>
            <person name="Bowler C."/>
            <person name="Allen A.E."/>
            <person name="Badger J.H."/>
            <person name="Grimwood J."/>
            <person name="Jabbari K."/>
            <person name="Kuo A."/>
            <person name="Maheswari U."/>
            <person name="Martens C."/>
            <person name="Maumus F."/>
            <person name="Otillar R.P."/>
            <person name="Rayko E."/>
            <person name="Salamov A."/>
            <person name="Vandepoele K."/>
            <person name="Beszteri B."/>
            <person name="Gruber A."/>
            <person name="Heijde M."/>
            <person name="Katinka M."/>
            <person name="Mock T."/>
            <person name="Valentin K."/>
            <person name="Verret F."/>
            <person name="Berges J.A."/>
            <person name="Brownlee C."/>
            <person name="Cadoret J.P."/>
            <person name="Chiovitti A."/>
            <person name="Choi C.J."/>
            <person name="Coesel S."/>
            <person name="De Martino A."/>
            <person name="Detter J.C."/>
            <person name="Durkin C."/>
            <person name="Falciatore A."/>
            <person name="Fournet J."/>
            <person name="Haruta M."/>
            <person name="Huysman M.J."/>
            <person name="Jenkins B.D."/>
            <person name="Jiroutova K."/>
            <person name="Jorgensen R.E."/>
            <person name="Joubert Y."/>
            <person name="Kaplan A."/>
            <person name="Kroger N."/>
            <person name="Kroth P.G."/>
            <person name="La Roche J."/>
            <person name="Lindquist E."/>
            <person name="Lommer M."/>
            <person name="Martin-Jezequel V."/>
            <person name="Lopez P.J."/>
            <person name="Lucas S."/>
            <person name="Mangogna M."/>
            <person name="McGinnis K."/>
            <person name="Medlin L.K."/>
            <person name="Montsant A."/>
            <person name="Oudot-Le Secq M.P."/>
            <person name="Napoli C."/>
            <person name="Obornik M."/>
            <person name="Parker M.S."/>
            <person name="Petit J.L."/>
            <person name="Porcel B.M."/>
            <person name="Poulsen N."/>
            <person name="Robison M."/>
            <person name="Rychlewski L."/>
            <person name="Rynearson T.A."/>
            <person name="Schmutz J."/>
            <person name="Shapiro H."/>
            <person name="Siaut M."/>
            <person name="Stanley M."/>
            <person name="Sussman M.R."/>
            <person name="Taylor A.R."/>
            <person name="Vardi A."/>
            <person name="von Dassow P."/>
            <person name="Vyverman W."/>
            <person name="Willis A."/>
            <person name="Wyrwicz L.S."/>
            <person name="Rokhsar D.S."/>
            <person name="Weissenbach J."/>
            <person name="Armbrust E.V."/>
            <person name="Green B.R."/>
            <person name="Van de Peer Y."/>
            <person name="Grigoriev I.V."/>
        </authorList>
    </citation>
    <scope>NUCLEOTIDE SEQUENCE [LARGE SCALE GENOMIC DNA]</scope>
    <source>
        <strain evidence="2 3">CCAP 1055/1</strain>
    </source>
</reference>
<sequence>MVDTKNSRPTGGDAHTSNTSTEPTPPKATPDTPSASWLDTAQYYWKYGMDDQRLQRLQQCRILERTLQACRDRNVSRPSLEEFPGGIRMIRYFDWRGYEGDDSCQRELHSVWACRGVGLQCGSDVVKLRHCFQEVGSDAVLRDVDESAGNAYETLNERAVCGEWQYQVGQCVARNAAELEARQRLRNSASDTA</sequence>
<evidence type="ECO:0000313" key="3">
    <source>
        <dbReference type="Proteomes" id="UP000000759"/>
    </source>
</evidence>
<accession>B7FU09</accession>
<gene>
    <name evidence="2" type="ORF">PHATRDRAFT_33842</name>
</gene>
<organism evidence="2 3">
    <name type="scientific">Phaeodactylum tricornutum (strain CCAP 1055/1)</name>
    <dbReference type="NCBI Taxonomy" id="556484"/>
    <lineage>
        <taxon>Eukaryota</taxon>
        <taxon>Sar</taxon>
        <taxon>Stramenopiles</taxon>
        <taxon>Ochrophyta</taxon>
        <taxon>Bacillariophyta</taxon>
        <taxon>Bacillariophyceae</taxon>
        <taxon>Bacillariophycidae</taxon>
        <taxon>Naviculales</taxon>
        <taxon>Phaeodactylaceae</taxon>
        <taxon>Phaeodactylum</taxon>
    </lineage>
</organism>
<dbReference type="Proteomes" id="UP000000759">
    <property type="component" value="Chromosome 4"/>
</dbReference>
<dbReference type="InParanoid" id="B7FU09"/>
<dbReference type="HOGENOM" id="CLU_1411306_0_0_1"/>
<proteinExistence type="predicted"/>
<evidence type="ECO:0000256" key="1">
    <source>
        <dbReference type="SAM" id="MobiDB-lite"/>
    </source>
</evidence>
<dbReference type="OrthoDB" id="46180at2759"/>
<keyword evidence="3" id="KW-1185">Reference proteome</keyword>
<dbReference type="GeneID" id="7197875"/>
<dbReference type="EMBL" id="CM000607">
    <property type="protein sequence ID" value="EEC49897.1"/>
    <property type="molecule type" value="Genomic_DNA"/>
</dbReference>